<keyword evidence="4" id="KW-1185">Reference proteome</keyword>
<keyword evidence="2" id="KW-0812">Transmembrane</keyword>
<evidence type="ECO:0000313" key="4">
    <source>
        <dbReference type="Proteomes" id="UP000239415"/>
    </source>
</evidence>
<evidence type="ECO:0000256" key="2">
    <source>
        <dbReference type="SAM" id="Phobius"/>
    </source>
</evidence>
<dbReference type="AlphaFoldDB" id="A0A2T0KCD7"/>
<gene>
    <name evidence="3" type="ORF">CLV67_10720</name>
</gene>
<sequence>MPLLDAGWWRQWRQHVEPAAVILAGVLAVITVGVVIHSHATRDDTPAAAPATVAPTDDQVPIPLPSPSPSPSMTPIDSIVVERVPVAATVDLDSEGTADWVHWGEQGRFSLERDRGGNFAILEGTPGEPRQRHTASPERFTWTGGEPMASSSGVASGIRTCGDGNGFTLSAPATTASRTLKLYVGAINARGSLRLQLSTGGEAYTDLFTGRGDSMATTAYVVSYRASETGKISIKWITDAAFDEDCGGVALQAATLS</sequence>
<feature type="compositionally biased region" description="Low complexity" evidence="1">
    <location>
        <begin position="46"/>
        <end position="58"/>
    </location>
</feature>
<feature type="region of interest" description="Disordered" evidence="1">
    <location>
        <begin position="122"/>
        <end position="154"/>
    </location>
</feature>
<keyword evidence="2" id="KW-1133">Transmembrane helix</keyword>
<reference evidence="3 4" key="1">
    <citation type="submission" date="2018-03" db="EMBL/GenBank/DDBJ databases">
        <title>Genomic Encyclopedia of Archaeal and Bacterial Type Strains, Phase II (KMG-II): from individual species to whole genera.</title>
        <authorList>
            <person name="Goeker M."/>
        </authorList>
    </citation>
    <scope>NUCLEOTIDE SEQUENCE [LARGE SCALE GENOMIC DNA]</scope>
    <source>
        <strain evidence="3 4">DSM 43146</strain>
    </source>
</reference>
<evidence type="ECO:0000256" key="1">
    <source>
        <dbReference type="SAM" id="MobiDB-lite"/>
    </source>
</evidence>
<feature type="transmembrane region" description="Helical" evidence="2">
    <location>
        <begin position="20"/>
        <end position="36"/>
    </location>
</feature>
<keyword evidence="2" id="KW-0472">Membrane</keyword>
<proteinExistence type="predicted"/>
<evidence type="ECO:0000313" key="3">
    <source>
        <dbReference type="EMBL" id="PRX20743.1"/>
    </source>
</evidence>
<comment type="caution">
    <text evidence="3">The sequence shown here is derived from an EMBL/GenBank/DDBJ whole genome shotgun (WGS) entry which is preliminary data.</text>
</comment>
<organism evidence="3 4">
    <name type="scientific">Actinoplanes italicus</name>
    <dbReference type="NCBI Taxonomy" id="113567"/>
    <lineage>
        <taxon>Bacteria</taxon>
        <taxon>Bacillati</taxon>
        <taxon>Actinomycetota</taxon>
        <taxon>Actinomycetes</taxon>
        <taxon>Micromonosporales</taxon>
        <taxon>Micromonosporaceae</taxon>
        <taxon>Actinoplanes</taxon>
    </lineage>
</organism>
<dbReference type="OrthoDB" id="3393649at2"/>
<name>A0A2T0KCD7_9ACTN</name>
<accession>A0A2T0KCD7</accession>
<dbReference type="EMBL" id="PVMZ01000007">
    <property type="protein sequence ID" value="PRX20743.1"/>
    <property type="molecule type" value="Genomic_DNA"/>
</dbReference>
<feature type="region of interest" description="Disordered" evidence="1">
    <location>
        <begin position="43"/>
        <end position="73"/>
    </location>
</feature>
<dbReference type="RefSeq" id="WP_146169219.1">
    <property type="nucleotide sequence ID" value="NZ_BOMO01000069.1"/>
</dbReference>
<feature type="compositionally biased region" description="Pro residues" evidence="1">
    <location>
        <begin position="62"/>
        <end position="72"/>
    </location>
</feature>
<dbReference type="Proteomes" id="UP000239415">
    <property type="component" value="Unassembled WGS sequence"/>
</dbReference>
<protein>
    <submittedName>
        <fullName evidence="3">Uncharacterized protein</fullName>
    </submittedName>
</protein>